<dbReference type="AlphaFoldDB" id="A0A0D5NRB2"/>
<reference evidence="3 4" key="1">
    <citation type="journal article" date="2015" name="J. Biotechnol.">
        <title>Complete genome sequence of Paenibacillus beijingensis 7188(T) (=DSM 24997(T)), a novel rhizobacterium from jujube garden soil.</title>
        <authorList>
            <person name="Kwak Y."/>
            <person name="Shin J.H."/>
        </authorList>
    </citation>
    <scope>NUCLEOTIDE SEQUENCE [LARGE SCALE GENOMIC DNA]</scope>
    <source>
        <strain evidence="3 4">DSM 24997</strain>
    </source>
</reference>
<gene>
    <name evidence="3" type="ORF">VN24_05835</name>
</gene>
<protein>
    <recommendedName>
        <fullName evidence="2">CN hydrolase domain-containing protein</fullName>
    </recommendedName>
</protein>
<dbReference type="CDD" id="cd07574">
    <property type="entry name" value="nitrilase_Rim1_like"/>
    <property type="match status" value="1"/>
</dbReference>
<dbReference type="PANTHER" id="PTHR23088">
    <property type="entry name" value="NITRILASE-RELATED"/>
    <property type="match status" value="1"/>
</dbReference>
<sequence length="294" mass="33031">MGLTQYALQGIRTEQQFWDGLEARINEAAEEHAELLVFPEYTTAHLLALAPPMSYAEACHYLDGFTAKVVQFFQAAGTKHGMVILGGTHICRENGDFVNKAHLFFPDGRIETQNKLHLTPEEQNQWKLTPGSGLNMIETKWGMAAILTCYDIEFPEAARIAAERGAELILCPSYTDAASGFYRVRNTCQARAIENQLFVALSGIVGELPEERPQIDKGYGQAGLFAPCDRPFPPDGILKAGETNENMTLFATIDFSQLQENRRAGIVAPFYDRRPDLYEKERRRIPDSRVNTRR</sequence>
<organism evidence="3 4">
    <name type="scientific">Paenibacillus beijingensis</name>
    <dbReference type="NCBI Taxonomy" id="1126833"/>
    <lineage>
        <taxon>Bacteria</taxon>
        <taxon>Bacillati</taxon>
        <taxon>Bacillota</taxon>
        <taxon>Bacilli</taxon>
        <taxon>Bacillales</taxon>
        <taxon>Paenibacillaceae</taxon>
        <taxon>Paenibacillus</taxon>
    </lineage>
</organism>
<comment type="similarity">
    <text evidence="1">Belongs to the carbon-nitrogen hydrolase superfamily. NIT1/NIT2 family.</text>
</comment>
<dbReference type="PANTHER" id="PTHR23088:SF50">
    <property type="entry name" value="HYDROLASE YHCX"/>
    <property type="match status" value="1"/>
</dbReference>
<dbReference type="STRING" id="1126833.VN24_05835"/>
<dbReference type="PATRIC" id="fig|1126833.4.peg.1265"/>
<feature type="domain" description="CN hydrolase" evidence="2">
    <location>
        <begin position="1"/>
        <end position="255"/>
    </location>
</feature>
<evidence type="ECO:0000256" key="1">
    <source>
        <dbReference type="ARBA" id="ARBA00010613"/>
    </source>
</evidence>
<evidence type="ECO:0000259" key="2">
    <source>
        <dbReference type="PROSITE" id="PS50263"/>
    </source>
</evidence>
<evidence type="ECO:0000313" key="4">
    <source>
        <dbReference type="Proteomes" id="UP000032633"/>
    </source>
</evidence>
<dbReference type="Gene3D" id="3.60.110.10">
    <property type="entry name" value="Carbon-nitrogen hydrolase"/>
    <property type="match status" value="1"/>
</dbReference>
<name>A0A0D5NRB2_9BACL</name>
<dbReference type="Pfam" id="PF00795">
    <property type="entry name" value="CN_hydrolase"/>
    <property type="match status" value="1"/>
</dbReference>
<dbReference type="InterPro" id="IPR003010">
    <property type="entry name" value="C-N_Hydrolase"/>
</dbReference>
<dbReference type="PROSITE" id="PS01227">
    <property type="entry name" value="UPF0012"/>
    <property type="match status" value="1"/>
</dbReference>
<accession>A0A0D5NRB2</accession>
<dbReference type="InterPro" id="IPR036526">
    <property type="entry name" value="C-N_Hydrolase_sf"/>
</dbReference>
<proteinExistence type="inferred from homology"/>
<dbReference type="KEGG" id="pbj:VN24_05835"/>
<dbReference type="SUPFAM" id="SSF56317">
    <property type="entry name" value="Carbon-nitrogen hydrolase"/>
    <property type="match status" value="1"/>
</dbReference>
<evidence type="ECO:0000313" key="3">
    <source>
        <dbReference type="EMBL" id="AJY77537.1"/>
    </source>
</evidence>
<dbReference type="HOGENOM" id="CLU_030130_5_0_9"/>
<dbReference type="InterPro" id="IPR001110">
    <property type="entry name" value="UPF0012_CS"/>
</dbReference>
<reference evidence="4" key="2">
    <citation type="submission" date="2015-03" db="EMBL/GenBank/DDBJ databases">
        <title>Genome sequence of Paenibacillus beijingensis strain DSM 24997T.</title>
        <authorList>
            <person name="Kwak Y."/>
            <person name="Shin J.-H."/>
        </authorList>
    </citation>
    <scope>NUCLEOTIDE SEQUENCE [LARGE SCALE GENOMIC DNA]</scope>
    <source>
        <strain evidence="4">DSM 24997</strain>
    </source>
</reference>
<dbReference type="Proteomes" id="UP000032633">
    <property type="component" value="Chromosome"/>
</dbReference>
<dbReference type="PROSITE" id="PS50263">
    <property type="entry name" value="CN_HYDROLASE"/>
    <property type="match status" value="1"/>
</dbReference>
<keyword evidence="4" id="KW-1185">Reference proteome</keyword>
<dbReference type="EMBL" id="CP011058">
    <property type="protein sequence ID" value="AJY77537.1"/>
    <property type="molecule type" value="Genomic_DNA"/>
</dbReference>